<keyword evidence="4 10" id="KW-1003">Cell membrane</keyword>
<keyword evidence="3 10" id="KW-0813">Transport</keyword>
<dbReference type="GO" id="GO:0009306">
    <property type="term" value="P:protein secretion"/>
    <property type="evidence" value="ECO:0007669"/>
    <property type="project" value="UniProtKB-UniRule"/>
</dbReference>
<evidence type="ECO:0000313" key="12">
    <source>
        <dbReference type="Proteomes" id="UP000003195"/>
    </source>
</evidence>
<keyword evidence="8 10" id="KW-0811">Translocation</keyword>
<dbReference type="Pfam" id="PF03840">
    <property type="entry name" value="SecG"/>
    <property type="match status" value="1"/>
</dbReference>
<comment type="caution">
    <text evidence="11">The sequence shown here is derived from an EMBL/GenBank/DDBJ whole genome shotgun (WGS) entry which is preliminary data.</text>
</comment>
<dbReference type="EMBL" id="AECS01000037">
    <property type="protein sequence ID" value="EFQ03814.1"/>
    <property type="molecule type" value="Genomic_DNA"/>
</dbReference>
<evidence type="ECO:0000256" key="7">
    <source>
        <dbReference type="ARBA" id="ARBA00022989"/>
    </source>
</evidence>
<dbReference type="GO" id="GO:0005886">
    <property type="term" value="C:plasma membrane"/>
    <property type="evidence" value="ECO:0007669"/>
    <property type="project" value="UniProtKB-SubCell"/>
</dbReference>
<feature type="transmembrane region" description="Helical" evidence="10">
    <location>
        <begin position="59"/>
        <end position="79"/>
    </location>
</feature>
<name>E2ZCP3_9FIRM</name>
<dbReference type="GO" id="GO:0065002">
    <property type="term" value="P:intracellular protein transmembrane transport"/>
    <property type="evidence" value="ECO:0007669"/>
    <property type="project" value="TreeGrafter"/>
</dbReference>
<dbReference type="eggNOG" id="COG1314">
    <property type="taxonomic scope" value="Bacteria"/>
</dbReference>
<evidence type="ECO:0000313" key="11">
    <source>
        <dbReference type="EMBL" id="EFQ03814.1"/>
    </source>
</evidence>
<organism evidence="11 12">
    <name type="scientific">Megasphaera micronuciformis F0359</name>
    <dbReference type="NCBI Taxonomy" id="706434"/>
    <lineage>
        <taxon>Bacteria</taxon>
        <taxon>Bacillati</taxon>
        <taxon>Bacillota</taxon>
        <taxon>Negativicutes</taxon>
        <taxon>Veillonellales</taxon>
        <taxon>Veillonellaceae</taxon>
        <taxon>Megasphaera</taxon>
    </lineage>
</organism>
<protein>
    <recommendedName>
        <fullName evidence="10">Protein-export membrane protein SecG</fullName>
    </recommendedName>
</protein>
<dbReference type="PANTHER" id="PTHR34182">
    <property type="entry name" value="PROTEIN-EXPORT MEMBRANE PROTEIN SECG"/>
    <property type="match status" value="1"/>
</dbReference>
<dbReference type="Proteomes" id="UP000003195">
    <property type="component" value="Unassembled WGS sequence"/>
</dbReference>
<dbReference type="GO" id="GO:0043952">
    <property type="term" value="P:protein transport by the Sec complex"/>
    <property type="evidence" value="ECO:0007669"/>
    <property type="project" value="TreeGrafter"/>
</dbReference>
<evidence type="ECO:0000256" key="10">
    <source>
        <dbReference type="RuleBase" id="RU365087"/>
    </source>
</evidence>
<comment type="similarity">
    <text evidence="2 10">Belongs to the SecG family.</text>
</comment>
<evidence type="ECO:0000256" key="5">
    <source>
        <dbReference type="ARBA" id="ARBA00022692"/>
    </source>
</evidence>
<gene>
    <name evidence="11" type="primary">secG</name>
    <name evidence="11" type="ORF">HMPREF9429_00995</name>
</gene>
<evidence type="ECO:0000256" key="6">
    <source>
        <dbReference type="ARBA" id="ARBA00022927"/>
    </source>
</evidence>
<evidence type="ECO:0000256" key="1">
    <source>
        <dbReference type="ARBA" id="ARBA00004651"/>
    </source>
</evidence>
<evidence type="ECO:0000256" key="9">
    <source>
        <dbReference type="ARBA" id="ARBA00023136"/>
    </source>
</evidence>
<comment type="subcellular location">
    <subcellularLocation>
        <location evidence="1 10">Cell membrane</location>
        <topology evidence="1 10">Multi-pass membrane protein</topology>
    </subcellularLocation>
</comment>
<dbReference type="NCBIfam" id="TIGR00810">
    <property type="entry name" value="secG"/>
    <property type="match status" value="1"/>
</dbReference>
<evidence type="ECO:0000256" key="8">
    <source>
        <dbReference type="ARBA" id="ARBA00023010"/>
    </source>
</evidence>
<dbReference type="AlphaFoldDB" id="E2ZCP3"/>
<keyword evidence="7 10" id="KW-1133">Transmembrane helix</keyword>
<keyword evidence="9 10" id="KW-0472">Membrane</keyword>
<evidence type="ECO:0000256" key="3">
    <source>
        <dbReference type="ARBA" id="ARBA00022448"/>
    </source>
</evidence>
<accession>E2ZCP3</accession>
<dbReference type="HOGENOM" id="CLU_094156_6_2_9"/>
<dbReference type="STRING" id="706434.HMPREF9429_00995"/>
<evidence type="ECO:0000256" key="2">
    <source>
        <dbReference type="ARBA" id="ARBA00008445"/>
    </source>
</evidence>
<dbReference type="PANTHER" id="PTHR34182:SF1">
    <property type="entry name" value="PROTEIN-EXPORT MEMBRANE PROTEIN SECG"/>
    <property type="match status" value="1"/>
</dbReference>
<dbReference type="InterPro" id="IPR004692">
    <property type="entry name" value="SecG"/>
</dbReference>
<proteinExistence type="inferred from homology"/>
<comment type="function">
    <text evidence="10">Involved in protein export. Participates in an early event of protein translocation.</text>
</comment>
<keyword evidence="12" id="KW-1185">Reference proteome</keyword>
<dbReference type="PRINTS" id="PR01651">
    <property type="entry name" value="SECGEXPORT"/>
</dbReference>
<keyword evidence="6 10" id="KW-0653">Protein transport</keyword>
<dbReference type="GO" id="GO:0015450">
    <property type="term" value="F:protein-transporting ATPase activity"/>
    <property type="evidence" value="ECO:0007669"/>
    <property type="project" value="UniProtKB-UniRule"/>
</dbReference>
<sequence>MSIRRSTVINFLEVLVTIVSLILIGVVVAQKSKTQGMGAGFGGGAEDLFGSRARGMDALLSKMTIFFSVIFAILTLVLGRLMHTF</sequence>
<keyword evidence="5 10" id="KW-0812">Transmembrane</keyword>
<evidence type="ECO:0000256" key="4">
    <source>
        <dbReference type="ARBA" id="ARBA00022475"/>
    </source>
</evidence>
<reference evidence="11 12" key="1">
    <citation type="submission" date="2010-08" db="EMBL/GenBank/DDBJ databases">
        <authorList>
            <person name="Weinstock G."/>
            <person name="Sodergren E."/>
            <person name="Clifton S."/>
            <person name="Fulton L."/>
            <person name="Fulton B."/>
            <person name="Courtney L."/>
            <person name="Fronick C."/>
            <person name="Harrison M."/>
            <person name="Strong C."/>
            <person name="Farmer C."/>
            <person name="Delahaunty K."/>
            <person name="Markovic C."/>
            <person name="Hall O."/>
            <person name="Minx P."/>
            <person name="Tomlinson C."/>
            <person name="Mitreva M."/>
            <person name="Hou S."/>
            <person name="Chen J."/>
            <person name="Wollam A."/>
            <person name="Pepin K.H."/>
            <person name="Johnson M."/>
            <person name="Bhonagiri V."/>
            <person name="Zhang X."/>
            <person name="Suruliraj S."/>
            <person name="Warren W."/>
            <person name="Chinwalla A."/>
            <person name="Mardis E.R."/>
            <person name="Wilson R.K."/>
        </authorList>
    </citation>
    <scope>NUCLEOTIDE SEQUENCE [LARGE SCALE GENOMIC DNA]</scope>
    <source>
        <strain evidence="11 12">F0359</strain>
    </source>
</reference>
<feature type="transmembrane region" description="Helical" evidence="10">
    <location>
        <begin position="7"/>
        <end position="29"/>
    </location>
</feature>